<dbReference type="Proteomes" id="UP000236736">
    <property type="component" value="Unassembled WGS sequence"/>
</dbReference>
<name>A0A1H5UIU0_9BACT</name>
<keyword evidence="2" id="KW-1185">Reference proteome</keyword>
<dbReference type="AlphaFoldDB" id="A0A1H5UIU0"/>
<accession>A0A1H5UIU0</accession>
<sequence>MKRKLSVILTMFGVFFLSSLTMELTLEPENNDSVFSLFVTPGFSQGMGGGGEPSAYCGPLMGNEAGTRYCCANTNEYYCYAAGC</sequence>
<reference evidence="2" key="1">
    <citation type="submission" date="2016-10" db="EMBL/GenBank/DDBJ databases">
        <authorList>
            <person name="Varghese N."/>
            <person name="Submissions S."/>
        </authorList>
    </citation>
    <scope>NUCLEOTIDE SEQUENCE [LARGE SCALE GENOMIC DNA]</scope>
    <source>
        <strain evidence="2">DSM 17298</strain>
    </source>
</reference>
<dbReference type="RefSeq" id="WP_103923928.1">
    <property type="nucleotide sequence ID" value="NZ_FNVR01000004.1"/>
</dbReference>
<protein>
    <submittedName>
        <fullName evidence="1">Uncharacterized protein</fullName>
    </submittedName>
</protein>
<gene>
    <name evidence="1" type="ORF">SAMN03080598_01265</name>
</gene>
<evidence type="ECO:0000313" key="1">
    <source>
        <dbReference type="EMBL" id="SEF74281.1"/>
    </source>
</evidence>
<dbReference type="OrthoDB" id="828230at2"/>
<proteinExistence type="predicted"/>
<dbReference type="EMBL" id="FNVR01000004">
    <property type="protein sequence ID" value="SEF74281.1"/>
    <property type="molecule type" value="Genomic_DNA"/>
</dbReference>
<organism evidence="1 2">
    <name type="scientific">Algoriphagus boritolerans DSM 17298 = JCM 18970</name>
    <dbReference type="NCBI Taxonomy" id="1120964"/>
    <lineage>
        <taxon>Bacteria</taxon>
        <taxon>Pseudomonadati</taxon>
        <taxon>Bacteroidota</taxon>
        <taxon>Cytophagia</taxon>
        <taxon>Cytophagales</taxon>
        <taxon>Cyclobacteriaceae</taxon>
        <taxon>Algoriphagus</taxon>
    </lineage>
</organism>
<evidence type="ECO:0000313" key="2">
    <source>
        <dbReference type="Proteomes" id="UP000236736"/>
    </source>
</evidence>